<proteinExistence type="predicted"/>
<comment type="subcellular location">
    <subcellularLocation>
        <location evidence="1">Target cell</location>
        <location evidence="1">Target cell cytoplasm</location>
    </subcellularLocation>
</comment>
<dbReference type="RefSeq" id="WP_013368264.1">
    <property type="nucleotide sequence ID" value="NC_014618.1"/>
</dbReference>
<dbReference type="Pfam" id="PF04829">
    <property type="entry name" value="PT-VENN"/>
    <property type="match status" value="1"/>
</dbReference>
<evidence type="ECO:0000256" key="2">
    <source>
        <dbReference type="ARBA" id="ARBA00022656"/>
    </source>
</evidence>
<dbReference type="GO" id="GO:0090729">
    <property type="term" value="F:toxin activity"/>
    <property type="evidence" value="ECO:0007669"/>
    <property type="project" value="UniProtKB-KW"/>
</dbReference>
<accession>E3G4T6</accession>
<evidence type="ECO:0000256" key="3">
    <source>
        <dbReference type="ARBA" id="ARBA00022913"/>
    </source>
</evidence>
<evidence type="ECO:0000256" key="4">
    <source>
        <dbReference type="ARBA" id="ARBA00023026"/>
    </source>
</evidence>
<reference evidence="7" key="1">
    <citation type="submission" date="2010-10" db="EMBL/GenBank/DDBJ databases">
        <title>Complete sequence of Enterobacter cloacae SCF1.</title>
        <authorList>
            <consortium name="US DOE Joint Genome Institute"/>
            <person name="Lucas S."/>
            <person name="Copeland A."/>
            <person name="Lapidus A."/>
            <person name="Cheng J.-F."/>
            <person name="Bruce D."/>
            <person name="Goodwin L."/>
            <person name="Pitluck S."/>
            <person name="Davenport K."/>
            <person name="Detter J.C."/>
            <person name="Han C."/>
            <person name="Tapia R."/>
            <person name="Land M."/>
            <person name="Hauser L."/>
            <person name="Chang Y.-J."/>
            <person name="Jeffries C."/>
            <person name="Kyrpides N."/>
            <person name="Ivanova N."/>
            <person name="Mikhailova N."/>
            <person name="DeAngelis K."/>
            <person name="Arkin A.P."/>
            <person name="Chivian D."/>
            <person name="Edwards B."/>
            <person name="Woo H."/>
            <person name="Hazen T.C."/>
            <person name="Woyke T."/>
        </authorList>
    </citation>
    <scope>NUCLEOTIDE SEQUENCE [LARGE SCALE GENOMIC DNA]</scope>
    <source>
        <strain evidence="7">SCF1</strain>
    </source>
</reference>
<feature type="domain" description="VENN motif-containing" evidence="5">
    <location>
        <begin position="324"/>
        <end position="374"/>
    </location>
</feature>
<dbReference type="HOGENOM" id="CLU_405845_0_0_6"/>
<name>E3G4T6_ENTLS</name>
<evidence type="ECO:0000313" key="6">
    <source>
        <dbReference type="EMBL" id="ADO50554.1"/>
    </source>
</evidence>
<evidence type="ECO:0000256" key="1">
    <source>
        <dbReference type="ARBA" id="ARBA00004219"/>
    </source>
</evidence>
<keyword evidence="2" id="KW-0800">Toxin</keyword>
<dbReference type="eggNOG" id="COG3210">
    <property type="taxonomic scope" value="Bacteria"/>
</dbReference>
<sequence length="677" mass="69758">MPPFCFGNVVEGSANASAEKLNNNYQSVKDQSGIYAGSGGFDITVGQHTQLDGAVLASEASADKNRLDTGTLGWKNLDNLSEWSGKQAGVTATNTGMPTTGLGQATGDERGTTHSAVADGTIIIRDKDRQQQDIAGLSRDTANANHSVKDGFDAGKVKDKLEIQKEATALGIQAANAYKAAMEHEAAEKNAALKDEISREHPGATEEALNAAVKNDSRYIDAEKEYGPGSDFWRATSGATGLIAGILGGNIEGGVAAGVAPYMAKLVKDASGGNKVARVALHGIVSAALAQAQGGNALSAAAGGMMSAAVMDENLADAFFGKKVDELNGEERQFISNLATVVGAVAGGSVGGDTFSAASGANAARVEVENNSLSGDKSRESVKQSAEYWKDQVRDKLGKGTTSAIANGIINAVADTGDSALGSADYVADAAMALASCAAGDSYCNKALSDLAGKNQTVADSVKALMKSDTWSSVASTLTGAWDGDQAALEATGGILASVILPGKKVPSGIADTGKLSAEKEALRKIAQNSKNSTDLSVKPFGTVLQQQAVKKIDNLASQFNNPAVHPKDFQLNINGKTMVTDPELSLGAPVFKGATDADVMTYFKQLTGSENMPSAKVVPGKGNVYSVKITEGPSAGSTVTLRDFSTSAQQTGAKWTIDLMTPSINGGRRVEVKFKQ</sequence>
<organism evidence="6 7">
    <name type="scientific">Enterobacter lignolyticus (strain SCF1)</name>
    <dbReference type="NCBI Taxonomy" id="701347"/>
    <lineage>
        <taxon>Bacteria</taxon>
        <taxon>Pseudomonadati</taxon>
        <taxon>Pseudomonadota</taxon>
        <taxon>Gammaproteobacteria</taxon>
        <taxon>Enterobacterales</taxon>
        <taxon>Enterobacteriaceae</taxon>
        <taxon>Pluralibacter</taxon>
    </lineage>
</organism>
<keyword evidence="4" id="KW-0843">Virulence</keyword>
<dbReference type="Proteomes" id="UP000006872">
    <property type="component" value="Chromosome"/>
</dbReference>
<reference evidence="6 7" key="2">
    <citation type="journal article" date="2011" name="Stand. Genomic Sci.">
        <title>Complete genome sequence of 'Enterobacter lignolyticus' SCF1.</title>
        <authorList>
            <person name="Deangelis K.M."/>
            <person name="D'Haeseleer P."/>
            <person name="Chivian D."/>
            <person name="Fortney J.L."/>
            <person name="Khudyakov J."/>
            <person name="Simmons B."/>
            <person name="Woo H."/>
            <person name="Arkin A.P."/>
            <person name="Davenport K.W."/>
            <person name="Goodwin L."/>
            <person name="Chen A."/>
            <person name="Ivanova N."/>
            <person name="Kyrpides N.C."/>
            <person name="Mavromatis K."/>
            <person name="Woyke T."/>
            <person name="Hazen T.C."/>
        </authorList>
    </citation>
    <scope>NUCLEOTIDE SEQUENCE [LARGE SCALE GENOMIC DNA]</scope>
    <source>
        <strain evidence="6 7">SCF1</strain>
    </source>
</reference>
<protein>
    <recommendedName>
        <fullName evidence="5">VENN motif-containing domain-containing protein</fullName>
    </recommendedName>
</protein>
<dbReference type="InterPro" id="IPR006914">
    <property type="entry name" value="VENN_dom"/>
</dbReference>
<dbReference type="EMBL" id="CP002272">
    <property type="protein sequence ID" value="ADO50554.1"/>
    <property type="molecule type" value="Genomic_DNA"/>
</dbReference>
<keyword evidence="3" id="KW-1266">Target cell cytoplasm</keyword>
<evidence type="ECO:0000259" key="5">
    <source>
        <dbReference type="Pfam" id="PF04829"/>
    </source>
</evidence>
<dbReference type="AlphaFoldDB" id="E3G4T6"/>
<evidence type="ECO:0000313" key="7">
    <source>
        <dbReference type="Proteomes" id="UP000006872"/>
    </source>
</evidence>
<dbReference type="STRING" id="701347.Entcl_4324"/>
<dbReference type="KEGG" id="esc:Entcl_4324"/>
<keyword evidence="7" id="KW-1185">Reference proteome</keyword>
<gene>
    <name evidence="6" type="ordered locus">Entcl_4324</name>
</gene>